<accession>A0A916DVU1</accession>
<dbReference type="InterPro" id="IPR036163">
    <property type="entry name" value="HMA_dom_sf"/>
</dbReference>
<dbReference type="EMBL" id="AP026867">
    <property type="protein sequence ID" value="BDS13945.1"/>
    <property type="molecule type" value="Genomic_DNA"/>
</dbReference>
<dbReference type="GO" id="GO:0046872">
    <property type="term" value="F:metal ion binding"/>
    <property type="evidence" value="ECO:0007669"/>
    <property type="project" value="InterPro"/>
</dbReference>
<dbReference type="Gene3D" id="3.30.70.100">
    <property type="match status" value="1"/>
</dbReference>
<protein>
    <submittedName>
        <fullName evidence="2">Heavy-metal-associated domain-containing protein</fullName>
    </submittedName>
</protein>
<evidence type="ECO:0000313" key="3">
    <source>
        <dbReference type="Proteomes" id="UP001060919"/>
    </source>
</evidence>
<dbReference type="Pfam" id="PF00403">
    <property type="entry name" value="HMA"/>
    <property type="match status" value="1"/>
</dbReference>
<dbReference type="KEGG" id="aup:AsAng_0047080"/>
<dbReference type="Proteomes" id="UP001060919">
    <property type="component" value="Chromosome"/>
</dbReference>
<dbReference type="PROSITE" id="PS50846">
    <property type="entry name" value="HMA_2"/>
    <property type="match status" value="1"/>
</dbReference>
<evidence type="ECO:0000313" key="2">
    <source>
        <dbReference type="EMBL" id="BDS13945.1"/>
    </source>
</evidence>
<organism evidence="2 3">
    <name type="scientific">Aureispira anguillae</name>
    <dbReference type="NCBI Taxonomy" id="2864201"/>
    <lineage>
        <taxon>Bacteria</taxon>
        <taxon>Pseudomonadati</taxon>
        <taxon>Bacteroidota</taxon>
        <taxon>Saprospiria</taxon>
        <taxon>Saprospirales</taxon>
        <taxon>Saprospiraceae</taxon>
        <taxon>Aureispira</taxon>
    </lineage>
</organism>
<dbReference type="RefSeq" id="WP_264789189.1">
    <property type="nucleotide sequence ID" value="NZ_AP026867.1"/>
</dbReference>
<dbReference type="AlphaFoldDB" id="A0A916DVU1"/>
<name>A0A916DVU1_9BACT</name>
<gene>
    <name evidence="2" type="ORF">AsAng_0047080</name>
</gene>
<dbReference type="SUPFAM" id="SSF55008">
    <property type="entry name" value="HMA, heavy metal-associated domain"/>
    <property type="match status" value="1"/>
</dbReference>
<feature type="domain" description="HMA" evidence="1">
    <location>
        <begin position="1"/>
        <end position="68"/>
    </location>
</feature>
<evidence type="ECO:0000259" key="1">
    <source>
        <dbReference type="PROSITE" id="PS50846"/>
    </source>
</evidence>
<keyword evidence="3" id="KW-1185">Reference proteome</keyword>
<dbReference type="InterPro" id="IPR006121">
    <property type="entry name" value="HMA_dom"/>
</dbReference>
<proteinExistence type="predicted"/>
<reference evidence="2" key="1">
    <citation type="submission" date="2022-09" db="EMBL/GenBank/DDBJ databases">
        <title>Aureispira anguillicida sp. nov., isolated from Leptocephalus of Japanese eel Anguilla japonica.</title>
        <authorList>
            <person name="Yuasa K."/>
            <person name="Mekata T."/>
            <person name="Ikunari K."/>
        </authorList>
    </citation>
    <scope>NUCLEOTIDE SEQUENCE</scope>
    <source>
        <strain evidence="2">EL160426</strain>
    </source>
</reference>
<sequence length="71" mass="7860">MKTLKFKTNINCGNCIKSITPFLDEVTAIKNWSVDTEHSDKILTIEGEDTITTNLVIETVEDAGFDILALS</sequence>